<feature type="transmembrane region" description="Helical" evidence="1">
    <location>
        <begin position="150"/>
        <end position="171"/>
    </location>
</feature>
<proteinExistence type="inferred from homology"/>
<evidence type="ECO:0000313" key="2">
    <source>
        <dbReference type="EMBL" id="AHX02403.1"/>
    </source>
</evidence>
<dbReference type="Gene3D" id="1.20.120.1200">
    <property type="entry name" value="NADH-ubiquinone/plastoquinone oxidoreductase chain 6, subunit NuoJ"/>
    <property type="match status" value="1"/>
</dbReference>
<feature type="transmembrane region" description="Helical" evidence="1">
    <location>
        <begin position="55"/>
        <end position="76"/>
    </location>
</feature>
<reference evidence="2" key="1">
    <citation type="submission" date="2014-02" db="EMBL/GenBank/DDBJ databases">
        <title>Complete mitochondrion genomes reveal florideophycean red algal diversity.</title>
        <authorList>
            <person name="Yang E.C."/>
            <person name="Yoon H.S."/>
        </authorList>
    </citation>
    <scope>NUCLEOTIDE SEQUENCE</scope>
    <source>
        <strain evidence="2">CCAP 1341/1</strain>
    </source>
</reference>
<feature type="transmembrane region" description="Helical" evidence="1">
    <location>
        <begin position="6"/>
        <end position="25"/>
    </location>
</feature>
<dbReference type="GeneID" id="24120778"/>
<evidence type="ECO:0000256" key="1">
    <source>
        <dbReference type="RuleBase" id="RU004430"/>
    </source>
</evidence>
<dbReference type="AlphaFoldDB" id="A0A0E3DAW9"/>
<comment type="similarity">
    <text evidence="1">Belongs to the complex I subunit 6 family.</text>
</comment>
<dbReference type="NCBIfam" id="NF005164">
    <property type="entry name" value="PRK06638.1-4"/>
    <property type="match status" value="1"/>
</dbReference>
<accession>A0A0E3DAW9</accession>
<protein>
    <recommendedName>
        <fullName evidence="1">NADH-ubiquinone oxidoreductase chain 6</fullName>
        <ecNumber evidence="1">7.1.1.2</ecNumber>
    </recommendedName>
</protein>
<keyword evidence="1" id="KW-0249">Electron transport</keyword>
<dbReference type="RefSeq" id="YP_009131067.1">
    <property type="nucleotide sequence ID" value="NC_026843.1"/>
</dbReference>
<gene>
    <name evidence="2" type="primary">nad6</name>
    <name evidence="2" type="ORF">Atax.mt.14</name>
</gene>
<keyword evidence="1" id="KW-0812">Transmembrane</keyword>
<keyword evidence="1" id="KW-1278">Translocase</keyword>
<keyword evidence="1" id="KW-1133">Transmembrane helix</keyword>
<keyword evidence="1" id="KW-0520">NAD</keyword>
<dbReference type="EMBL" id="KJ398158">
    <property type="protein sequence ID" value="AHX02403.1"/>
    <property type="molecule type" value="Genomic_DNA"/>
</dbReference>
<dbReference type="GO" id="GO:0008137">
    <property type="term" value="F:NADH dehydrogenase (ubiquinone) activity"/>
    <property type="evidence" value="ECO:0007669"/>
    <property type="project" value="UniProtKB-UniRule"/>
</dbReference>
<name>A0A0E3DAW9_9FLOR</name>
<feature type="transmembrane region" description="Helical" evidence="1">
    <location>
        <begin position="32"/>
        <end position="49"/>
    </location>
</feature>
<keyword evidence="1" id="KW-0830">Ubiquinone</keyword>
<feature type="transmembrane region" description="Helical" evidence="1">
    <location>
        <begin position="88"/>
        <end position="107"/>
    </location>
</feature>
<dbReference type="EC" id="7.1.1.2" evidence="1"/>
<dbReference type="Pfam" id="PF00499">
    <property type="entry name" value="Oxidored_q3"/>
    <property type="match status" value="1"/>
</dbReference>
<keyword evidence="1" id="KW-0813">Transport</keyword>
<dbReference type="InterPro" id="IPR042106">
    <property type="entry name" value="Nuo/plastoQ_OxRdtase_6_NuoJ"/>
</dbReference>
<dbReference type="InterPro" id="IPR001457">
    <property type="entry name" value="NADH_UbQ/plastoQ_OxRdtase_su6"/>
</dbReference>
<keyword evidence="1 2" id="KW-0496">Mitochondrion</keyword>
<dbReference type="GO" id="GO:0031966">
    <property type="term" value="C:mitochondrial membrane"/>
    <property type="evidence" value="ECO:0007669"/>
    <property type="project" value="UniProtKB-SubCell"/>
</dbReference>
<keyword evidence="1" id="KW-0472">Membrane</keyword>
<geneLocation type="mitochondrion" evidence="2"/>
<comment type="catalytic activity">
    <reaction evidence="1">
        <text>a ubiquinone + NADH + 5 H(+)(in) = a ubiquinol + NAD(+) + 4 H(+)(out)</text>
        <dbReference type="Rhea" id="RHEA:29091"/>
        <dbReference type="Rhea" id="RHEA-COMP:9565"/>
        <dbReference type="Rhea" id="RHEA-COMP:9566"/>
        <dbReference type="ChEBI" id="CHEBI:15378"/>
        <dbReference type="ChEBI" id="CHEBI:16389"/>
        <dbReference type="ChEBI" id="CHEBI:17976"/>
        <dbReference type="ChEBI" id="CHEBI:57540"/>
        <dbReference type="ChEBI" id="CHEBI:57945"/>
        <dbReference type="EC" id="7.1.1.2"/>
    </reaction>
</comment>
<organism evidence="2">
    <name type="scientific">Asparagopsis taxiformis</name>
    <dbReference type="NCBI Taxonomy" id="260499"/>
    <lineage>
        <taxon>Eukaryota</taxon>
        <taxon>Rhodophyta</taxon>
        <taxon>Florideophyceae</taxon>
        <taxon>Rhodymeniophycidae</taxon>
        <taxon>Bonnemaisoniales</taxon>
        <taxon>Bonnemaisoniaceae</taxon>
        <taxon>Asparagopsis</taxon>
    </lineage>
</organism>
<comment type="function">
    <text evidence="1">Core subunit of the mitochondrial membrane respiratory chain NADH dehydrogenase (Complex I) which catalyzes electron transfer from NADH through the respiratory chain, using ubiquinone as an electron acceptor. Essential for the catalytic activity and assembly of complex I.</text>
</comment>
<dbReference type="PANTHER" id="PTHR33269:SF17">
    <property type="entry name" value="NADH-UBIQUINONE OXIDOREDUCTASE CHAIN 6"/>
    <property type="match status" value="1"/>
</dbReference>
<dbReference type="PANTHER" id="PTHR33269">
    <property type="entry name" value="NADH-UBIQUINONE OXIDOREDUCTASE CHAIN 6"/>
    <property type="match status" value="1"/>
</dbReference>
<sequence>MSLDLLLFYLFSSFALISSIMVISLSNAVHSVLFLILVFCNVSGLLLLLGAEFLAFLLLIVYVGAIAVLFLFVIMMLNIKQNYTTTKFISNLPLIILLCLLLIKIFWETVHSNFIFITTKDIYWISWIIENSSRQNIQVIGNVLYTNFSLLFLSCGLILLVAMIGAIVLTMNQRINKKSQRIEIQLNRKPNKVIKFISLRN</sequence>
<keyword evidence="1" id="KW-0679">Respiratory chain</keyword>
<comment type="subcellular location">
    <subcellularLocation>
        <location evidence="1">Mitochondrion membrane</location>
        <topology evidence="1">Multi-pass membrane protein</topology>
    </subcellularLocation>
</comment>